<reference evidence="5 6" key="1">
    <citation type="journal article" date="2011" name="J. Biotechnol.">
        <title>High-quality genome sequence of Pichia pastoris CBS7435.</title>
        <authorList>
            <person name="Kuberl A."/>
            <person name="Schneider J."/>
            <person name="Thallinger G.G."/>
            <person name="Anderl I."/>
            <person name="Wibberg D."/>
            <person name="Hajek T."/>
            <person name="Jaenicke S."/>
            <person name="Brinkrolf K."/>
            <person name="Goesmann A."/>
            <person name="Szczepanowski R."/>
            <person name="Puhler A."/>
            <person name="Schwab H."/>
            <person name="Glieder A."/>
            <person name="Pichler H."/>
        </authorList>
    </citation>
    <scope>NUCLEOTIDE SEQUENCE [LARGE SCALE GENOMIC DNA]</scope>
    <source>
        <strain evidence="6">ATCC 76273 / CBS 7435 / CECT 11047 / NRRL Y-11430 / Wegner 21-1</strain>
    </source>
</reference>
<protein>
    <submittedName>
        <fullName evidence="5">Splicing and for spliceosomal assembly protein</fullName>
    </submittedName>
</protein>
<dbReference type="GO" id="GO:0071013">
    <property type="term" value="C:catalytic step 2 spliceosome"/>
    <property type="evidence" value="ECO:0007669"/>
    <property type="project" value="TreeGrafter"/>
</dbReference>
<evidence type="ECO:0000256" key="2">
    <source>
        <dbReference type="PROSITE-ProRule" id="PRU00176"/>
    </source>
</evidence>
<feature type="region of interest" description="Disordered" evidence="3">
    <location>
        <begin position="138"/>
        <end position="192"/>
    </location>
</feature>
<feature type="compositionally biased region" description="Basic and acidic residues" evidence="3">
    <location>
        <begin position="157"/>
        <end position="166"/>
    </location>
</feature>
<dbReference type="CDD" id="cd12411">
    <property type="entry name" value="RRM_ist3_like"/>
    <property type="match status" value="1"/>
</dbReference>
<evidence type="ECO:0000313" key="5">
    <source>
        <dbReference type="EMBL" id="SCV11792.1"/>
    </source>
</evidence>
<dbReference type="InterPro" id="IPR035979">
    <property type="entry name" value="RBD_domain_sf"/>
</dbReference>
<dbReference type="PANTHER" id="PTHR45880:SF1">
    <property type="entry name" value="RNA-BINDING MOTIF PROTEIN, X-LINKED 2"/>
    <property type="match status" value="1"/>
</dbReference>
<dbReference type="GO" id="GO:0003723">
    <property type="term" value="F:RNA binding"/>
    <property type="evidence" value="ECO:0007669"/>
    <property type="project" value="UniProtKB-UniRule"/>
</dbReference>
<dbReference type="Gene3D" id="3.30.70.330">
    <property type="match status" value="1"/>
</dbReference>
<gene>
    <name evidence="5" type="primary">IST3</name>
    <name evidence="5" type="ordered locus">PP7435_Chr1-0364</name>
</gene>
<dbReference type="InterPro" id="IPR045844">
    <property type="entry name" value="RRM_Ist3-like"/>
</dbReference>
<organism evidence="5 6">
    <name type="scientific">Komagataella phaffii (strain ATCC 76273 / CBS 7435 / CECT 11047 / NRRL Y-11430 / Wegner 21-1)</name>
    <name type="common">Yeast</name>
    <name type="synonym">Pichia pastoris</name>
    <dbReference type="NCBI Taxonomy" id="981350"/>
    <lineage>
        <taxon>Eukaryota</taxon>
        <taxon>Fungi</taxon>
        <taxon>Dikarya</taxon>
        <taxon>Ascomycota</taxon>
        <taxon>Saccharomycotina</taxon>
        <taxon>Pichiomycetes</taxon>
        <taxon>Pichiales</taxon>
        <taxon>Pichiaceae</taxon>
        <taxon>Komagataella</taxon>
    </lineage>
</organism>
<accession>A0A1G4KP64</accession>
<dbReference type="PROSITE" id="PS50102">
    <property type="entry name" value="RRM"/>
    <property type="match status" value="1"/>
</dbReference>
<reference evidence="5 6" key="2">
    <citation type="journal article" date="2016" name="FEMS Yeast Res.">
        <title>Curation of the genome annotation of Pichia pastoris (Komagataella phaffii) CBS7435 from gene level to protein function.</title>
        <authorList>
            <person name="Valli M."/>
            <person name="Tatto N.E."/>
            <person name="Peymann A."/>
            <person name="Gruber C."/>
            <person name="Landes N."/>
            <person name="Ekker H."/>
            <person name="Thallinger G.G."/>
            <person name="Mattanovich D."/>
            <person name="Gasser B."/>
            <person name="Graf A.B."/>
        </authorList>
    </citation>
    <scope>GENOME REANNOTATION</scope>
    <source>
        <strain evidence="5 6">ATCC 76273 / CBS 7435 / CECT 11047 / NRRL Y-11430 / Wegner 21-1</strain>
    </source>
</reference>
<sequence>MNKVKQIEKLNQQELDQNIQFEASWHQEYRDSAYIYIGSLPYEITETDLLTIFSQYGVPTHVKLARDYANGGKSKGFAFLKYEDWRSTALAVDNLNGIKIKDRTISVDHTTYRPAVYQDEDDERMDKEWEAMVRKEMEKDFAEGVKNQEQPPAQHHLISEGQKEQSKQQTQNDDNEDDADLEDPMKNFLSKG</sequence>
<feature type="domain" description="RRM" evidence="4">
    <location>
        <begin position="33"/>
        <end position="112"/>
    </location>
</feature>
<dbReference type="SMR" id="A0A1G4KP64"/>
<keyword evidence="6" id="KW-1185">Reference proteome</keyword>
<evidence type="ECO:0000313" key="6">
    <source>
        <dbReference type="Proteomes" id="UP000006853"/>
    </source>
</evidence>
<dbReference type="GO" id="GO:0000398">
    <property type="term" value="P:mRNA splicing, via spliceosome"/>
    <property type="evidence" value="ECO:0007669"/>
    <property type="project" value="InterPro"/>
</dbReference>
<evidence type="ECO:0000256" key="3">
    <source>
        <dbReference type="SAM" id="MobiDB-lite"/>
    </source>
</evidence>
<dbReference type="AlphaFoldDB" id="A0A1G4KP64"/>
<proteinExistence type="predicted"/>
<dbReference type="SUPFAM" id="SSF54928">
    <property type="entry name" value="RNA-binding domain, RBD"/>
    <property type="match status" value="1"/>
</dbReference>
<dbReference type="GO" id="GO:0071011">
    <property type="term" value="C:precatalytic spliceosome"/>
    <property type="evidence" value="ECO:0007669"/>
    <property type="project" value="TreeGrafter"/>
</dbReference>
<feature type="compositionally biased region" description="Acidic residues" evidence="3">
    <location>
        <begin position="173"/>
        <end position="182"/>
    </location>
</feature>
<dbReference type="InterPro" id="IPR051847">
    <property type="entry name" value="RNA_proc/Spliceosome_comp"/>
</dbReference>
<name>A0A1G4KP64_KOMPC</name>
<dbReference type="InterPro" id="IPR000504">
    <property type="entry name" value="RRM_dom"/>
</dbReference>
<evidence type="ECO:0000256" key="1">
    <source>
        <dbReference type="ARBA" id="ARBA00022884"/>
    </source>
</evidence>
<dbReference type="Pfam" id="PF00076">
    <property type="entry name" value="RRM_1"/>
    <property type="match status" value="1"/>
</dbReference>
<evidence type="ECO:0000259" key="4">
    <source>
        <dbReference type="PROSITE" id="PS50102"/>
    </source>
</evidence>
<dbReference type="Proteomes" id="UP000006853">
    <property type="component" value="Chromosome 1"/>
</dbReference>
<dbReference type="PANTHER" id="PTHR45880">
    <property type="entry name" value="RNA-BINDING MOTIF PROTEIN, X-LINKED 2"/>
    <property type="match status" value="1"/>
</dbReference>
<dbReference type="GO" id="GO:0005686">
    <property type="term" value="C:U2 snRNP"/>
    <property type="evidence" value="ECO:0007669"/>
    <property type="project" value="TreeGrafter"/>
</dbReference>
<dbReference type="EMBL" id="FR839628">
    <property type="protein sequence ID" value="SCV11792.1"/>
    <property type="molecule type" value="Genomic_DNA"/>
</dbReference>
<dbReference type="InterPro" id="IPR012677">
    <property type="entry name" value="Nucleotide-bd_a/b_plait_sf"/>
</dbReference>
<keyword evidence="1 2" id="KW-0694">RNA-binding</keyword>
<dbReference type="SMART" id="SM00360">
    <property type="entry name" value="RRM"/>
    <property type="match status" value="1"/>
</dbReference>